<evidence type="ECO:0000256" key="15">
    <source>
        <dbReference type="ARBA" id="ARBA00044899"/>
    </source>
</evidence>
<evidence type="ECO:0000256" key="20">
    <source>
        <dbReference type="ARBA" id="ARBA00044924"/>
    </source>
</evidence>
<dbReference type="PROSITE" id="PS50850">
    <property type="entry name" value="MFS"/>
    <property type="match status" value="1"/>
</dbReference>
<evidence type="ECO:0000256" key="25">
    <source>
        <dbReference type="SAM" id="Phobius"/>
    </source>
</evidence>
<keyword evidence="5 25" id="KW-1133">Transmembrane helix</keyword>
<dbReference type="PANTHER" id="PTHR23512">
    <property type="entry name" value="MAJOR FACILITATOR SUPERFAMILY DOMAIN-CONTAINING PROTEIN 1"/>
    <property type="match status" value="1"/>
</dbReference>
<evidence type="ECO:0000256" key="24">
    <source>
        <dbReference type="ARBA" id="ARBA00046376"/>
    </source>
</evidence>
<dbReference type="InterPro" id="IPR020846">
    <property type="entry name" value="MFS_dom"/>
</dbReference>
<feature type="transmembrane region" description="Helical" evidence="25">
    <location>
        <begin position="726"/>
        <end position="744"/>
    </location>
</feature>
<keyword evidence="3" id="KW-0813">Transport</keyword>
<evidence type="ECO:0000256" key="8">
    <source>
        <dbReference type="ARBA" id="ARBA00044876"/>
    </source>
</evidence>
<evidence type="ECO:0000256" key="5">
    <source>
        <dbReference type="ARBA" id="ARBA00022989"/>
    </source>
</evidence>
<comment type="catalytic activity">
    <reaction evidence="15">
        <text>L-arginyl-L-alpha-amino acid(out) = L-arginyl-L-alpha-amino acid(in)</text>
        <dbReference type="Rhea" id="RHEA:79371"/>
        <dbReference type="ChEBI" id="CHEBI:84315"/>
    </reaction>
</comment>
<comment type="subcellular location">
    <subcellularLocation>
        <location evidence="1">Lysosome membrane</location>
        <topology evidence="1">Multi-pass membrane protein</topology>
    </subcellularLocation>
</comment>
<comment type="catalytic activity">
    <reaction evidence="9">
        <text>L-histidyl-glycine(out) = L-histidyl-glycine(in)</text>
        <dbReference type="Rhea" id="RHEA:79395"/>
        <dbReference type="ChEBI" id="CHEBI:229957"/>
    </reaction>
</comment>
<dbReference type="GO" id="GO:0022857">
    <property type="term" value="F:transmembrane transporter activity"/>
    <property type="evidence" value="ECO:0007669"/>
    <property type="project" value="InterPro"/>
</dbReference>
<feature type="transmembrane region" description="Helical" evidence="25">
    <location>
        <begin position="779"/>
        <end position="800"/>
    </location>
</feature>
<feature type="transmembrane region" description="Helical" evidence="25">
    <location>
        <begin position="93"/>
        <end position="118"/>
    </location>
</feature>
<evidence type="ECO:0000256" key="17">
    <source>
        <dbReference type="ARBA" id="ARBA00044903"/>
    </source>
</evidence>
<comment type="catalytic activity">
    <reaction evidence="17">
        <text>L-arginyl-glycine(out) = L-arginyl-glycine(in)</text>
        <dbReference type="Rhea" id="RHEA:79391"/>
        <dbReference type="ChEBI" id="CHEBI:229955"/>
    </reaction>
</comment>
<sequence length="1567" mass="175837">MYHLRRFTMVNKSNLRMRWLVLVLSCTLMIGNYYCFDNPAALKSQLQQHFSDGKIPAEHFEFLFNMLYTLYSIPNIVLPFFGGFLVDRLGARLCLMIFALAITLGQIVFAFGCSVSQFNVMLLGRVLFGLGGESLGVAQSTLVASWFKNKELALALGINLSIARLGSVFNNELSPVIAAHYNVSSALWMGVVMCGVSLIATLIVIPIDKRAEAAIARSKSFAASKASASSNFSFRDFREFRPIFWLLAIACMVVYGCVIPFNNVASSLLMERDFFREPPLLCRQCGAGVYADKINCTTISSGCPPVPPYSWPLPALSQNCTIKKPEDQLHCSHTPPFVLESMINCDDEAWKKGPFSAIYCEKKSQAAAAAATPMSVPYLISAILSPFMGYAVDRIGFRAGLALVASLLLTIVHLLLGSTHITYWVPLVLQGIAYCVFAAALWPSIPCKCSCSKNLISSLDVVDARMIGSAYGAITSIQNLGLALFPMLVATVYSIDKVYIPNVEMLFVAFGALGSLAAIALNIRRSNALSNEKTQIKRLICNLIRCFSNHFIFDMESLQLVVLVLTGALNIGNSYCYDNPSALKSQLQEHFHEMGSHEYEMAFNLLYTVYSIPNIILPFFGGYLTDRFGPRKVLFVMTLFITIGQMIVAWGSQCNSFLIMMFGRVVFGLGGETISVAQATLLAMWFPSYELAFANGVLLCISKLAATLNNEMSPFFAENFGLVNALWFGAVLCGLSLFATLILARIDAKAEEHIDYDVLSQDEREREHQFKEHILPSDAAQFSMSFWLIAILYFTIYAIVGPFNNVASSVFMERDYYKTLPEECIRCGTGFYASDPNCTLPNANCPSSPSYQYPLPHLSSSCIDHIKSGNDQITCSTTPPYLTTQDINCDKKEWKTGTLTKAYCNTKYKAEQSAAIPLGTASFVIAISAPLCGYLVDHFGCRALIAVAMAMRHKTTVLNRNDKRLSLQENEDQFTFLQALRHCPPSRHYLSLHLRAMSRLSESREHTPSQEGLDEIDLKTFDRNSMICKAVLILWNNSQRMRSWRKWVEIVAIENKRIHLQYVHQVRKSTLSLLKRGPPYTNDEVITLEEWALKIQTKIFQNIAPNLIRDVILHMKLSHYRAHDCLFVQGDIGNGYYILFSGTISIYVDMPQDSITKLYYGRAATLEEIQLNPALLGEYRYDIFEGDGFGEVAMFSSDGRRTASALASTKCEVIEIPKEVYCRTLKKSQYEALNKAQMLAFLPTVDIFTDWVHSKLLLLINLLERRELPFGYELHVADKPMAVVYFILSGEVQLTQMWQSEATSLNPLKPKAHTTLPITVDTITRRGIIGIQSLVEPGVKSKYSALAVTESIDCYALGQHHLDAFRALLQNANLVHLRNTWHTLEQARQSRYDQAVKALKLTPQPTSPIPIQPQTKLRYHRDRVLPFIPQMTSMAGKKFVFTDFDLLTRQDQDQICLAPTSLPKMTIPIKPQIPKDEQDRVVAQHFAALKAQSWDPHQGFLPSTDIAKDKTNYDKVNSIRPERPTLPPFERDLAHSRFKARAVLKQHQTFKARRIAPEQIVSYKHSF</sequence>
<evidence type="ECO:0000256" key="23">
    <source>
        <dbReference type="ARBA" id="ARBA00045709"/>
    </source>
</evidence>
<protein>
    <recommendedName>
        <fullName evidence="21">Lysosomal dipeptide transporter MFSD1</fullName>
    </recommendedName>
    <alternativeName>
        <fullName evidence="22">Major facilitator superfamily domain-containing protein 1</fullName>
    </alternativeName>
</protein>
<evidence type="ECO:0000256" key="11">
    <source>
        <dbReference type="ARBA" id="ARBA00044884"/>
    </source>
</evidence>
<dbReference type="PANTHER" id="PTHR23512:SF3">
    <property type="entry name" value="MAJOR FACILITATOR SUPERFAMILY DOMAIN-CONTAINING PROTEIN 1"/>
    <property type="match status" value="1"/>
</dbReference>
<feature type="transmembrane region" description="Helical" evidence="25">
    <location>
        <begin position="66"/>
        <end position="86"/>
    </location>
</feature>
<feature type="transmembrane region" description="Helical" evidence="25">
    <location>
        <begin position="633"/>
        <end position="651"/>
    </location>
</feature>
<evidence type="ECO:0000256" key="21">
    <source>
        <dbReference type="ARBA" id="ARBA00044985"/>
    </source>
</evidence>
<dbReference type="InterPro" id="IPR052187">
    <property type="entry name" value="MFSD1"/>
</dbReference>
<keyword evidence="6 25" id="KW-0472">Membrane</keyword>
<evidence type="ECO:0000256" key="2">
    <source>
        <dbReference type="ARBA" id="ARBA00008335"/>
    </source>
</evidence>
<dbReference type="InterPro" id="IPR018490">
    <property type="entry name" value="cNMP-bd_dom_sf"/>
</dbReference>
<dbReference type="SUPFAM" id="SSF103473">
    <property type="entry name" value="MFS general substrate transporter"/>
    <property type="match status" value="3"/>
</dbReference>
<evidence type="ECO:0000256" key="3">
    <source>
        <dbReference type="ARBA" id="ARBA00022448"/>
    </source>
</evidence>
<feature type="transmembrane region" description="Helical" evidence="25">
    <location>
        <begin position="689"/>
        <end position="706"/>
    </location>
</feature>
<reference evidence="28 29" key="1">
    <citation type="journal article" date="2014" name="Genome Biol. Evol.">
        <title>The secreted proteins of Achlya hypogyna and Thraustotheca clavata identify the ancestral oomycete secretome and reveal gene acquisitions by horizontal gene transfer.</title>
        <authorList>
            <person name="Misner I."/>
            <person name="Blouin N."/>
            <person name="Leonard G."/>
            <person name="Richards T.A."/>
            <person name="Lane C.E."/>
        </authorList>
    </citation>
    <scope>NUCLEOTIDE SEQUENCE [LARGE SCALE GENOMIC DNA]</scope>
    <source>
        <strain evidence="28 29">ATCC 34112</strain>
    </source>
</reference>
<evidence type="ECO:0000256" key="7">
    <source>
        <dbReference type="ARBA" id="ARBA00023228"/>
    </source>
</evidence>
<evidence type="ECO:0000256" key="18">
    <source>
        <dbReference type="ARBA" id="ARBA00044912"/>
    </source>
</evidence>
<dbReference type="InterPro" id="IPR000595">
    <property type="entry name" value="cNMP-bd_dom"/>
</dbReference>
<comment type="catalytic activity">
    <reaction evidence="19">
        <text>L-alanyl-L-lysine(out) = L-alanyl-L-lysine(in)</text>
        <dbReference type="Rhea" id="RHEA:79415"/>
        <dbReference type="ChEBI" id="CHEBI:192470"/>
    </reaction>
</comment>
<keyword evidence="7" id="KW-0458">Lysosome</keyword>
<feature type="transmembrane region" description="Helical" evidence="25">
    <location>
        <begin position="657"/>
        <end position="677"/>
    </location>
</feature>
<evidence type="ECO:0000256" key="9">
    <source>
        <dbReference type="ARBA" id="ARBA00044878"/>
    </source>
</evidence>
<comment type="catalytic activity">
    <reaction evidence="13">
        <text>L-alpha-aminoacyl-L-lysine(out) = L-alpha-aminoacyl-L-lysine(in)</text>
        <dbReference type="Rhea" id="RHEA:79383"/>
        <dbReference type="ChEBI" id="CHEBI:229966"/>
    </reaction>
</comment>
<comment type="catalytic activity">
    <reaction evidence="16">
        <text>L-lysyl-L-lysine(out) = L-lysyl-L-lysine(in)</text>
        <dbReference type="Rhea" id="RHEA:79403"/>
        <dbReference type="ChEBI" id="CHEBI:229956"/>
    </reaction>
</comment>
<comment type="function">
    <text evidence="23">Lysosomal dipeptide uniporter that selectively exports lysine, arginine or histidine-containing dipeptides with a net positive charge from the lysosome lumen into the cytosol. Could play a role in a specific type of protein O-glycosylation indirectly regulating macrophages migration and tissue invasion. Also essential for liver homeostasis.</text>
</comment>
<dbReference type="SUPFAM" id="SSF51206">
    <property type="entry name" value="cAMP-binding domain-like"/>
    <property type="match status" value="2"/>
</dbReference>
<dbReference type="EMBL" id="JNBS01000492">
    <property type="protein sequence ID" value="OQS05172.1"/>
    <property type="molecule type" value="Genomic_DNA"/>
</dbReference>
<name>A0A1W0A4F6_9STRA</name>
<comment type="catalytic activity">
    <reaction evidence="20">
        <text>L-lysyl-glycine(out) = L-lysyl-glycine(in)</text>
        <dbReference type="Rhea" id="RHEA:79407"/>
        <dbReference type="ChEBI" id="CHEBI:191202"/>
    </reaction>
</comment>
<proteinExistence type="inferred from homology"/>
<dbReference type="Gene3D" id="1.20.1250.20">
    <property type="entry name" value="MFS general substrate transporter like domains"/>
    <property type="match status" value="3"/>
</dbReference>
<comment type="catalytic activity">
    <reaction evidence="14">
        <text>L-aspartyl-L-lysine(out) = L-aspartyl-L-lysine(in)</text>
        <dbReference type="Rhea" id="RHEA:79411"/>
        <dbReference type="ChEBI" id="CHEBI:229953"/>
    </reaction>
</comment>
<feature type="transmembrane region" description="Helical" evidence="25">
    <location>
        <begin position="466"/>
        <end position="493"/>
    </location>
</feature>
<comment type="catalytic activity">
    <reaction evidence="10">
        <text>L-alpha-aminoacyl-L-arginine(out) = L-alpha-aminoacyl-L-arginine(in)</text>
        <dbReference type="Rhea" id="RHEA:79367"/>
        <dbReference type="ChEBI" id="CHEBI:229968"/>
    </reaction>
</comment>
<evidence type="ECO:0000256" key="4">
    <source>
        <dbReference type="ARBA" id="ARBA00022692"/>
    </source>
</evidence>
<evidence type="ECO:0000259" key="27">
    <source>
        <dbReference type="PROSITE" id="PS50850"/>
    </source>
</evidence>
<evidence type="ECO:0000256" key="12">
    <source>
        <dbReference type="ARBA" id="ARBA00044891"/>
    </source>
</evidence>
<feature type="transmembrane region" description="Helical" evidence="25">
    <location>
        <begin position="375"/>
        <end position="392"/>
    </location>
</feature>
<evidence type="ECO:0000256" key="22">
    <source>
        <dbReference type="ARBA" id="ARBA00045018"/>
    </source>
</evidence>
<evidence type="ECO:0000256" key="10">
    <source>
        <dbReference type="ARBA" id="ARBA00044881"/>
    </source>
</evidence>
<feature type="transmembrane region" description="Helical" evidence="25">
    <location>
        <begin position="601"/>
        <end position="621"/>
    </location>
</feature>
<evidence type="ECO:0000256" key="13">
    <source>
        <dbReference type="ARBA" id="ARBA00044893"/>
    </source>
</evidence>
<dbReference type="STRING" id="74557.A0A1W0A4F6"/>
<comment type="catalytic activity">
    <reaction evidence="18">
        <text>L-histidyl-L-alpha-amino acid(out) = L-histidyl-L-alpha-amino acid(in)</text>
        <dbReference type="Rhea" id="RHEA:79379"/>
        <dbReference type="ChEBI" id="CHEBI:229964"/>
    </reaction>
</comment>
<dbReference type="GO" id="GO:0005765">
    <property type="term" value="C:lysosomal membrane"/>
    <property type="evidence" value="ECO:0007669"/>
    <property type="project" value="UniProtKB-SubCell"/>
</dbReference>
<feature type="domain" description="Major facilitator superfamily (MFS) profile" evidence="27">
    <location>
        <begin position="1"/>
        <end position="209"/>
    </location>
</feature>
<feature type="domain" description="Cyclic nucleotide-binding" evidence="26">
    <location>
        <begin position="1099"/>
        <end position="1225"/>
    </location>
</feature>
<evidence type="ECO:0000256" key="16">
    <source>
        <dbReference type="ARBA" id="ARBA00044900"/>
    </source>
</evidence>
<dbReference type="Proteomes" id="UP000243217">
    <property type="component" value="Unassembled WGS sequence"/>
</dbReference>
<feature type="transmembrane region" description="Helical" evidence="25">
    <location>
        <begin position="505"/>
        <end position="523"/>
    </location>
</feature>
<comment type="subunit">
    <text evidence="24">Homodimer. Interacts with lysosomal protein GLMP (via lumenal domain); the interaction starts while both proteins are still in the endoplasmic reticulum and is required for stabilization of MFSD1 in lysosomes but has no direct effect on its targeting to lysosomes or transporter activity.</text>
</comment>
<dbReference type="PROSITE" id="PS00889">
    <property type="entry name" value="CNMP_BINDING_2"/>
    <property type="match status" value="1"/>
</dbReference>
<keyword evidence="4 25" id="KW-0812">Transmembrane</keyword>
<feature type="transmembrane region" description="Helical" evidence="25">
    <location>
        <begin position="399"/>
        <end position="417"/>
    </location>
</feature>
<feature type="transmembrane region" description="Helical" evidence="25">
    <location>
        <begin position="243"/>
        <end position="261"/>
    </location>
</feature>
<comment type="similarity">
    <text evidence="2">Belongs to the major facilitator superfamily.</text>
</comment>
<dbReference type="InterPro" id="IPR014710">
    <property type="entry name" value="RmlC-like_jellyroll"/>
</dbReference>
<evidence type="ECO:0000313" key="29">
    <source>
        <dbReference type="Proteomes" id="UP000243217"/>
    </source>
</evidence>
<dbReference type="SMART" id="SM00100">
    <property type="entry name" value="cNMP"/>
    <property type="match status" value="2"/>
</dbReference>
<evidence type="ECO:0000256" key="19">
    <source>
        <dbReference type="ARBA" id="ARBA00044919"/>
    </source>
</evidence>
<evidence type="ECO:0000256" key="14">
    <source>
        <dbReference type="ARBA" id="ARBA00044898"/>
    </source>
</evidence>
<accession>A0A1W0A4F6</accession>
<organism evidence="28 29">
    <name type="scientific">Thraustotheca clavata</name>
    <dbReference type="NCBI Taxonomy" id="74557"/>
    <lineage>
        <taxon>Eukaryota</taxon>
        <taxon>Sar</taxon>
        <taxon>Stramenopiles</taxon>
        <taxon>Oomycota</taxon>
        <taxon>Saprolegniomycetes</taxon>
        <taxon>Saprolegniales</taxon>
        <taxon>Achlyaceae</taxon>
        <taxon>Thraustotheca</taxon>
    </lineage>
</organism>
<dbReference type="PROSITE" id="PS50042">
    <property type="entry name" value="CNMP_BINDING_3"/>
    <property type="match status" value="1"/>
</dbReference>
<dbReference type="InterPro" id="IPR011701">
    <property type="entry name" value="MFS"/>
</dbReference>
<comment type="catalytic activity">
    <reaction evidence="11">
        <text>L-alpha-aminoacyl-L-histidine(out) = L-alpha-aminoacyl-L-histidine(in)</text>
        <dbReference type="Rhea" id="RHEA:79375"/>
        <dbReference type="ChEBI" id="CHEBI:229967"/>
    </reaction>
</comment>
<dbReference type="InterPro" id="IPR036259">
    <property type="entry name" value="MFS_trans_sf"/>
</dbReference>
<comment type="caution">
    <text evidence="28">The sequence shown here is derived from an EMBL/GenBank/DDBJ whole genome shotgun (WGS) entry which is preliminary data.</text>
</comment>
<dbReference type="Gene3D" id="2.60.120.10">
    <property type="entry name" value="Jelly Rolls"/>
    <property type="match status" value="2"/>
</dbReference>
<comment type="catalytic activity">
    <reaction evidence="8">
        <text>L-lysyl-L-alanine(out) = L-lysyl-L-alanine(in)</text>
        <dbReference type="Rhea" id="RHEA:79399"/>
        <dbReference type="ChEBI" id="CHEBI:229954"/>
    </reaction>
</comment>
<evidence type="ECO:0000256" key="6">
    <source>
        <dbReference type="ARBA" id="ARBA00023136"/>
    </source>
</evidence>
<dbReference type="Pfam" id="PF07690">
    <property type="entry name" value="MFS_1"/>
    <property type="match status" value="2"/>
</dbReference>
<evidence type="ECO:0000259" key="26">
    <source>
        <dbReference type="PROSITE" id="PS50042"/>
    </source>
</evidence>
<dbReference type="OrthoDB" id="424834at2759"/>
<feature type="transmembrane region" description="Helical" evidence="25">
    <location>
        <begin position="423"/>
        <end position="445"/>
    </location>
</feature>
<comment type="catalytic activity">
    <reaction evidence="12">
        <text>L-lysyl-L-alpha-amino acid(out) = L-lysyl-L-alpha-amino acid(in)</text>
        <dbReference type="Rhea" id="RHEA:79387"/>
        <dbReference type="ChEBI" id="CHEBI:229965"/>
    </reaction>
</comment>
<feature type="transmembrane region" description="Helical" evidence="25">
    <location>
        <begin position="186"/>
        <end position="207"/>
    </location>
</feature>
<evidence type="ECO:0000313" key="28">
    <source>
        <dbReference type="EMBL" id="OQS05172.1"/>
    </source>
</evidence>
<evidence type="ECO:0000256" key="1">
    <source>
        <dbReference type="ARBA" id="ARBA00004155"/>
    </source>
</evidence>
<keyword evidence="29" id="KW-1185">Reference proteome</keyword>
<dbReference type="CDD" id="cd00038">
    <property type="entry name" value="CAP_ED"/>
    <property type="match status" value="1"/>
</dbReference>
<gene>
    <name evidence="28" type="ORF">THRCLA_02653</name>
</gene>
<dbReference type="InterPro" id="IPR018488">
    <property type="entry name" value="cNMP-bd_CS"/>
</dbReference>